<evidence type="ECO:0000313" key="1">
    <source>
        <dbReference type="EMBL" id="KAJ9650892.1"/>
    </source>
</evidence>
<dbReference type="Proteomes" id="UP001172386">
    <property type="component" value="Unassembled WGS sequence"/>
</dbReference>
<accession>A0ACC2ZTQ7</accession>
<keyword evidence="2" id="KW-1185">Reference proteome</keyword>
<gene>
    <name evidence="1" type="ORF">H2198_009806</name>
</gene>
<name>A0ACC2ZTQ7_9EURO</name>
<proteinExistence type="predicted"/>
<sequence>MTGMPYPIDGVQEGDRALLAQMTREQLTIAAAQVNLHHKQLQRSILGMGADQELLNKRSFLSRSQAELDKSLASNPQLATPFLRVESWIKSALAGDGSALRALQGVAGATLAKQAEVELGERPQINSPPEPFANAIEGLGSSVATPVAKPLYQHHYRPDGSVDKSSVQYRAEGQRIESNFDDGATVAAMLDLAARSGWTAIKTRGSTVFRQAVFIEAMARGIQVFGYNPTNAELAEGLQRAEARGNATAAHRSPEAQAFIEAKSQEERKRTAATYPELGKAFVLLASAEKWASSVLRPQDAATFTERIRNNIAQDLDSGIKLPAIQLRETQLAARTAPATGLTEIDGKAATSVSWSRAVDGEKVSYTLIFRSGTKQLARLKDLTADQVGAALGDTNARSTHYSTESKGLLKGKQLHYAQGISPQLAAQYKDSPENAAAQVYSTTPQAEPVAEETNVDFRDDTQNERAKEIIARQSGNDLREDAGEETSRASEVDQPAPGMTRLYHGSATPGRFDGDAWYSTDRAYAENYRPGAELQYVDMPTEWVNSQLDPDGYGQTVDKGHTLNIELGDDVAGMRQPVLQPSGSKESAGHTGVDQDEEAQNVVDKDDAEHAGEPAVDEELEAREASRKALQEELDAAFYHVDNKYYRRDNDNKLAILEAGSKLRTADSDPYVAVSMVKLAESKGWDSIKVAGTPEFRRAVWMEAALRGIQVRGYKPTEVDLLKLAEKHDARLSNSVEQLEQKDHASTQRSGKATFSREAMHSPNEPSQEKPSPEENARKGTVGLVLSHGAAKFNFDKDESLNYYVRLQTDAGEKVVWGIDLERAMAKGEVQNGQRAELVYLGRQPTQVLANKRDETGAVVGKEWITSHRNAWSATRIEADREDAAVKPQAVAVPDKAAGQAVDGQKSSAPGIPQPIVPPSAASDVALPDKDSPQRAAQAFRSNQQPETWSTAAKQHPQLTAAYAQLSVLKRYAQDSLPEAQREAFVSRQVHNIAKELEAGRPLSAIQIATQMEKKSQQKEASAER</sequence>
<reference evidence="1" key="1">
    <citation type="submission" date="2022-10" db="EMBL/GenBank/DDBJ databases">
        <title>Culturing micro-colonial fungi from biological soil crusts in the Mojave desert and describing Neophaeococcomyces mojavensis, and introducing the new genera and species Taxawa tesnikishii.</title>
        <authorList>
            <person name="Kurbessoian T."/>
            <person name="Stajich J.E."/>
        </authorList>
    </citation>
    <scope>NUCLEOTIDE SEQUENCE</scope>
    <source>
        <strain evidence="1">JES_112</strain>
    </source>
</reference>
<organism evidence="1 2">
    <name type="scientific">Neophaeococcomyces mojaviensis</name>
    <dbReference type="NCBI Taxonomy" id="3383035"/>
    <lineage>
        <taxon>Eukaryota</taxon>
        <taxon>Fungi</taxon>
        <taxon>Dikarya</taxon>
        <taxon>Ascomycota</taxon>
        <taxon>Pezizomycotina</taxon>
        <taxon>Eurotiomycetes</taxon>
        <taxon>Chaetothyriomycetidae</taxon>
        <taxon>Chaetothyriales</taxon>
        <taxon>Chaetothyriales incertae sedis</taxon>
        <taxon>Neophaeococcomyces</taxon>
    </lineage>
</organism>
<evidence type="ECO:0000313" key="2">
    <source>
        <dbReference type="Proteomes" id="UP001172386"/>
    </source>
</evidence>
<comment type="caution">
    <text evidence="1">The sequence shown here is derived from an EMBL/GenBank/DDBJ whole genome shotgun (WGS) entry which is preliminary data.</text>
</comment>
<dbReference type="EMBL" id="JAPDRQ010000298">
    <property type="protein sequence ID" value="KAJ9650892.1"/>
    <property type="molecule type" value="Genomic_DNA"/>
</dbReference>
<protein>
    <submittedName>
        <fullName evidence="1">Uncharacterized protein</fullName>
    </submittedName>
</protein>